<dbReference type="SUPFAM" id="SSF52402">
    <property type="entry name" value="Adenine nucleotide alpha hydrolases-like"/>
    <property type="match status" value="1"/>
</dbReference>
<protein>
    <submittedName>
        <fullName evidence="3">Universal stress protein</fullName>
    </submittedName>
</protein>
<dbReference type="EMBL" id="JAGDFX010000002">
    <property type="protein sequence ID" value="MBO1518515.1"/>
    <property type="molecule type" value="Genomic_DNA"/>
</dbReference>
<dbReference type="InterPro" id="IPR006016">
    <property type="entry name" value="UspA"/>
</dbReference>
<keyword evidence="4" id="KW-1185">Reference proteome</keyword>
<dbReference type="InterPro" id="IPR014729">
    <property type="entry name" value="Rossmann-like_a/b/a_fold"/>
</dbReference>
<name>A0ABS3NDA1_9GAMM</name>
<evidence type="ECO:0000313" key="4">
    <source>
        <dbReference type="Proteomes" id="UP000664882"/>
    </source>
</evidence>
<dbReference type="PANTHER" id="PTHR31964:SF113">
    <property type="entry name" value="USPA DOMAIN-CONTAINING PROTEIN"/>
    <property type="match status" value="1"/>
</dbReference>
<evidence type="ECO:0000256" key="1">
    <source>
        <dbReference type="ARBA" id="ARBA00008791"/>
    </source>
</evidence>
<feature type="domain" description="UspA" evidence="2">
    <location>
        <begin position="1"/>
        <end position="146"/>
    </location>
</feature>
<organism evidence="3 4">
    <name type="scientific">Oceanisphaera pacifica</name>
    <dbReference type="NCBI Taxonomy" id="2818389"/>
    <lineage>
        <taxon>Bacteria</taxon>
        <taxon>Pseudomonadati</taxon>
        <taxon>Pseudomonadota</taxon>
        <taxon>Gammaproteobacteria</taxon>
        <taxon>Aeromonadales</taxon>
        <taxon>Aeromonadaceae</taxon>
        <taxon>Oceanisphaera</taxon>
    </lineage>
</organism>
<dbReference type="CDD" id="cd00293">
    <property type="entry name" value="USP-like"/>
    <property type="match status" value="1"/>
</dbReference>
<dbReference type="PRINTS" id="PR01438">
    <property type="entry name" value="UNVRSLSTRESS"/>
</dbReference>
<dbReference type="PANTHER" id="PTHR31964">
    <property type="entry name" value="ADENINE NUCLEOTIDE ALPHA HYDROLASES-LIKE SUPERFAMILY PROTEIN"/>
    <property type="match status" value="1"/>
</dbReference>
<dbReference type="InterPro" id="IPR006015">
    <property type="entry name" value="Universal_stress_UspA"/>
</dbReference>
<comment type="caution">
    <text evidence="3">The sequence shown here is derived from an EMBL/GenBank/DDBJ whole genome shotgun (WGS) entry which is preliminary data.</text>
</comment>
<proteinExistence type="inferred from homology"/>
<gene>
    <name evidence="3" type="ORF">J3U76_02495</name>
</gene>
<dbReference type="RefSeq" id="WP_208004090.1">
    <property type="nucleotide sequence ID" value="NZ_JAGDFX010000002.1"/>
</dbReference>
<reference evidence="3 4" key="1">
    <citation type="submission" date="2021-03" db="EMBL/GenBank/DDBJ databases">
        <title>Oceanisphaera sp. nov., isolated from the intestine.</title>
        <authorList>
            <person name="Zhao L.-H."/>
            <person name="Shi L.-F."/>
        </authorList>
    </citation>
    <scope>NUCLEOTIDE SEQUENCE [LARGE SCALE GENOMIC DNA]</scope>
    <source>
        <strain evidence="3 4">DM8</strain>
    </source>
</reference>
<dbReference type="Gene3D" id="3.40.50.620">
    <property type="entry name" value="HUPs"/>
    <property type="match status" value="1"/>
</dbReference>
<accession>A0ABS3NDA1</accession>
<comment type="similarity">
    <text evidence="1">Belongs to the universal stress protein A family.</text>
</comment>
<evidence type="ECO:0000313" key="3">
    <source>
        <dbReference type="EMBL" id="MBO1518515.1"/>
    </source>
</evidence>
<sequence length="146" mass="15399">MYTSLLVAVDGSKQSEKALTLACYLAQSNQAKIHIVHAPEVLQHPAIMTWGLGAVSLESSREELAAMSSKLVEHAVSVAKEQGINQVEGHVIYGEPTLAIIKQADNLGVDVIVMGCRGLGNLSGLVMGSVSHKVSHSAQCGVITIR</sequence>
<dbReference type="Proteomes" id="UP000664882">
    <property type="component" value="Unassembled WGS sequence"/>
</dbReference>
<dbReference type="Pfam" id="PF00582">
    <property type="entry name" value="Usp"/>
    <property type="match status" value="1"/>
</dbReference>
<evidence type="ECO:0000259" key="2">
    <source>
        <dbReference type="Pfam" id="PF00582"/>
    </source>
</evidence>